<protein>
    <submittedName>
        <fullName evidence="1">Uncharacterized protein</fullName>
    </submittedName>
</protein>
<organism evidence="1 2">
    <name type="scientific">Ancylostoma duodenale</name>
    <dbReference type="NCBI Taxonomy" id="51022"/>
    <lineage>
        <taxon>Eukaryota</taxon>
        <taxon>Metazoa</taxon>
        <taxon>Ecdysozoa</taxon>
        <taxon>Nematoda</taxon>
        <taxon>Chromadorea</taxon>
        <taxon>Rhabditida</taxon>
        <taxon>Rhabditina</taxon>
        <taxon>Rhabditomorpha</taxon>
        <taxon>Strongyloidea</taxon>
        <taxon>Ancylostomatidae</taxon>
        <taxon>Ancylostomatinae</taxon>
        <taxon>Ancylostoma</taxon>
    </lineage>
</organism>
<dbReference type="AlphaFoldDB" id="A0A0C2C9C6"/>
<dbReference type="OrthoDB" id="10011262at2759"/>
<evidence type="ECO:0000313" key="1">
    <source>
        <dbReference type="EMBL" id="KIH52878.1"/>
    </source>
</evidence>
<sequence>INGVAITTAMVAQKALELSFLPDEAEARRMKREGEEHQKKPRAKLVRGKTIQEVQEDGNGEPVVDETDNESCRRFTLCFGYFIAR</sequence>
<dbReference type="EMBL" id="KN742577">
    <property type="protein sequence ID" value="KIH52878.1"/>
    <property type="molecule type" value="Genomic_DNA"/>
</dbReference>
<name>A0A0C2C9C6_9BILA</name>
<feature type="non-terminal residue" evidence="1">
    <location>
        <position position="1"/>
    </location>
</feature>
<gene>
    <name evidence="1" type="ORF">ANCDUO_17011</name>
</gene>
<proteinExistence type="predicted"/>
<keyword evidence="2" id="KW-1185">Reference proteome</keyword>
<evidence type="ECO:0000313" key="2">
    <source>
        <dbReference type="Proteomes" id="UP000054047"/>
    </source>
</evidence>
<dbReference type="Proteomes" id="UP000054047">
    <property type="component" value="Unassembled WGS sequence"/>
</dbReference>
<reference evidence="1 2" key="1">
    <citation type="submission" date="2013-12" db="EMBL/GenBank/DDBJ databases">
        <title>Draft genome of the parsitic nematode Ancylostoma duodenale.</title>
        <authorList>
            <person name="Mitreva M."/>
        </authorList>
    </citation>
    <scope>NUCLEOTIDE SEQUENCE [LARGE SCALE GENOMIC DNA]</scope>
    <source>
        <strain evidence="1 2">Zhejiang</strain>
    </source>
</reference>
<accession>A0A0C2C9C6</accession>